<keyword evidence="2" id="KW-1185">Reference proteome</keyword>
<evidence type="ECO:0000313" key="1">
    <source>
        <dbReference type="EMBL" id="MBB4137077.1"/>
    </source>
</evidence>
<dbReference type="InterPro" id="IPR049979">
    <property type="entry name" value="Cys_resp_CS_actino"/>
</dbReference>
<dbReference type="NCBIfam" id="NF042934">
    <property type="entry name" value="cis_reg_atten"/>
    <property type="match status" value="1"/>
</dbReference>
<evidence type="ECO:0000313" key="2">
    <source>
        <dbReference type="Proteomes" id="UP000551501"/>
    </source>
</evidence>
<dbReference type="AlphaFoldDB" id="A0A840FC43"/>
<organism evidence="1 2">
    <name type="scientific">Gordonia humi</name>
    <dbReference type="NCBI Taxonomy" id="686429"/>
    <lineage>
        <taxon>Bacteria</taxon>
        <taxon>Bacillati</taxon>
        <taxon>Actinomycetota</taxon>
        <taxon>Actinomycetes</taxon>
        <taxon>Mycobacteriales</taxon>
        <taxon>Gordoniaceae</taxon>
        <taxon>Gordonia</taxon>
    </lineage>
</organism>
<sequence length="30" mass="3471">MMVDVTISGVLLVQRRHIDLKRVNSAFCRL</sequence>
<reference evidence="1 2" key="1">
    <citation type="submission" date="2020-08" db="EMBL/GenBank/DDBJ databases">
        <title>Sequencing the genomes of 1000 actinobacteria strains.</title>
        <authorList>
            <person name="Klenk H.-P."/>
        </authorList>
    </citation>
    <scope>NUCLEOTIDE SEQUENCE [LARGE SCALE GENOMIC DNA]</scope>
    <source>
        <strain evidence="1 2">DSM 45298</strain>
    </source>
</reference>
<accession>A0A840FC43</accession>
<protein>
    <submittedName>
        <fullName evidence="1">Uncharacterized protein</fullName>
    </submittedName>
</protein>
<name>A0A840FC43_9ACTN</name>
<comment type="caution">
    <text evidence="1">The sequence shown here is derived from an EMBL/GenBank/DDBJ whole genome shotgun (WGS) entry which is preliminary data.</text>
</comment>
<dbReference type="Proteomes" id="UP000551501">
    <property type="component" value="Unassembled WGS sequence"/>
</dbReference>
<dbReference type="EMBL" id="JACIFP010000001">
    <property type="protein sequence ID" value="MBB4137077.1"/>
    <property type="molecule type" value="Genomic_DNA"/>
</dbReference>
<dbReference type="RefSeq" id="WP_425556654.1">
    <property type="nucleotide sequence ID" value="NZ_BAABHL010000126.1"/>
</dbReference>
<proteinExistence type="predicted"/>
<gene>
    <name evidence="1" type="ORF">BKA16_003629</name>
</gene>